<proteinExistence type="predicted"/>
<evidence type="ECO:0000313" key="2">
    <source>
        <dbReference type="EnsemblPlants" id="OPUNC03G09000.1"/>
    </source>
</evidence>
<evidence type="ECO:0000313" key="3">
    <source>
        <dbReference type="Proteomes" id="UP000026962"/>
    </source>
</evidence>
<accession>A0A0E0KAW2</accession>
<name>A0A0E0KAW2_ORYPU</name>
<feature type="region of interest" description="Disordered" evidence="1">
    <location>
        <begin position="23"/>
        <end position="77"/>
    </location>
</feature>
<dbReference type="EnsemblPlants" id="OPUNC03G09000.1">
    <property type="protein sequence ID" value="OPUNC03G09000.1"/>
    <property type="gene ID" value="OPUNC03G09000"/>
</dbReference>
<protein>
    <recommendedName>
        <fullName evidence="4">DUF834 domain-containing protein</fullName>
    </recommendedName>
</protein>
<keyword evidence="3" id="KW-1185">Reference proteome</keyword>
<dbReference type="AlphaFoldDB" id="A0A0E0KAW2"/>
<sequence length="77" mass="8128">MAVTRTSSDVVWTVGITENAAAGDELRRDTGGGGCGSRRRAPTWDMDSGTTGDDALSSDAGERRPHNPWTDVGLPRP</sequence>
<organism evidence="2">
    <name type="scientific">Oryza punctata</name>
    <name type="common">Red rice</name>
    <dbReference type="NCBI Taxonomy" id="4537"/>
    <lineage>
        <taxon>Eukaryota</taxon>
        <taxon>Viridiplantae</taxon>
        <taxon>Streptophyta</taxon>
        <taxon>Embryophyta</taxon>
        <taxon>Tracheophyta</taxon>
        <taxon>Spermatophyta</taxon>
        <taxon>Magnoliopsida</taxon>
        <taxon>Liliopsida</taxon>
        <taxon>Poales</taxon>
        <taxon>Poaceae</taxon>
        <taxon>BOP clade</taxon>
        <taxon>Oryzoideae</taxon>
        <taxon>Oryzeae</taxon>
        <taxon>Oryzinae</taxon>
        <taxon>Oryza</taxon>
    </lineage>
</organism>
<dbReference type="Gramene" id="OPUNC03G09000.1">
    <property type="protein sequence ID" value="OPUNC03G09000.1"/>
    <property type="gene ID" value="OPUNC03G09000"/>
</dbReference>
<reference evidence="2" key="1">
    <citation type="submission" date="2015-04" db="UniProtKB">
        <authorList>
            <consortium name="EnsemblPlants"/>
        </authorList>
    </citation>
    <scope>IDENTIFICATION</scope>
</reference>
<reference evidence="2" key="2">
    <citation type="submission" date="2018-05" db="EMBL/GenBank/DDBJ databases">
        <title>OpunRS2 (Oryza punctata Reference Sequence Version 2).</title>
        <authorList>
            <person name="Zhang J."/>
            <person name="Kudrna D."/>
            <person name="Lee S."/>
            <person name="Talag J."/>
            <person name="Welchert J."/>
            <person name="Wing R.A."/>
        </authorList>
    </citation>
    <scope>NUCLEOTIDE SEQUENCE [LARGE SCALE GENOMIC DNA]</scope>
</reference>
<dbReference type="Proteomes" id="UP000026962">
    <property type="component" value="Chromosome 3"/>
</dbReference>
<evidence type="ECO:0000256" key="1">
    <source>
        <dbReference type="SAM" id="MobiDB-lite"/>
    </source>
</evidence>
<dbReference type="HOGENOM" id="CLU_2642342_0_0_1"/>
<evidence type="ECO:0008006" key="4">
    <source>
        <dbReference type="Google" id="ProtNLM"/>
    </source>
</evidence>